<reference evidence="2 3" key="1">
    <citation type="submission" date="2019-03" db="EMBL/GenBank/DDBJ databases">
        <title>First draft genome of Liparis tanakae, snailfish: a comprehensive survey of snailfish specific genes.</title>
        <authorList>
            <person name="Kim W."/>
            <person name="Song I."/>
            <person name="Jeong J.-H."/>
            <person name="Kim D."/>
            <person name="Kim S."/>
            <person name="Ryu S."/>
            <person name="Song J.Y."/>
            <person name="Lee S.K."/>
        </authorList>
    </citation>
    <scope>NUCLEOTIDE SEQUENCE [LARGE SCALE GENOMIC DNA]</scope>
    <source>
        <tissue evidence="2">Muscle</tissue>
    </source>
</reference>
<sequence length="79" mass="8815">MTQDGNHFNLHLHDKRWKGRTRKEVTNEETDKGKIKKLAGFVALSLRNKQATEEKSARSLSDPSLAARRPHGGASQSSC</sequence>
<keyword evidence="3" id="KW-1185">Reference proteome</keyword>
<protein>
    <submittedName>
        <fullName evidence="2">Uncharacterized protein</fullName>
    </submittedName>
</protein>
<evidence type="ECO:0000313" key="3">
    <source>
        <dbReference type="Proteomes" id="UP000314294"/>
    </source>
</evidence>
<feature type="compositionally biased region" description="Basic and acidic residues" evidence="1">
    <location>
        <begin position="22"/>
        <end position="31"/>
    </location>
</feature>
<organism evidence="2 3">
    <name type="scientific">Liparis tanakae</name>
    <name type="common">Tanaka's snailfish</name>
    <dbReference type="NCBI Taxonomy" id="230148"/>
    <lineage>
        <taxon>Eukaryota</taxon>
        <taxon>Metazoa</taxon>
        <taxon>Chordata</taxon>
        <taxon>Craniata</taxon>
        <taxon>Vertebrata</taxon>
        <taxon>Euteleostomi</taxon>
        <taxon>Actinopterygii</taxon>
        <taxon>Neopterygii</taxon>
        <taxon>Teleostei</taxon>
        <taxon>Neoteleostei</taxon>
        <taxon>Acanthomorphata</taxon>
        <taxon>Eupercaria</taxon>
        <taxon>Perciformes</taxon>
        <taxon>Cottioidei</taxon>
        <taxon>Cottales</taxon>
        <taxon>Liparidae</taxon>
        <taxon>Liparis</taxon>
    </lineage>
</organism>
<dbReference type="AlphaFoldDB" id="A0A4Z2FL94"/>
<dbReference type="Proteomes" id="UP000314294">
    <property type="component" value="Unassembled WGS sequence"/>
</dbReference>
<name>A0A4Z2FL94_9TELE</name>
<evidence type="ECO:0000313" key="2">
    <source>
        <dbReference type="EMBL" id="TNN41554.1"/>
    </source>
</evidence>
<gene>
    <name evidence="2" type="ORF">EYF80_048268</name>
</gene>
<comment type="caution">
    <text evidence="2">The sequence shown here is derived from an EMBL/GenBank/DDBJ whole genome shotgun (WGS) entry which is preliminary data.</text>
</comment>
<dbReference type="EMBL" id="SRLO01001098">
    <property type="protein sequence ID" value="TNN41554.1"/>
    <property type="molecule type" value="Genomic_DNA"/>
</dbReference>
<proteinExistence type="predicted"/>
<accession>A0A4Z2FL94</accession>
<feature type="region of interest" description="Disordered" evidence="1">
    <location>
        <begin position="48"/>
        <end position="79"/>
    </location>
</feature>
<feature type="region of interest" description="Disordered" evidence="1">
    <location>
        <begin position="1"/>
        <end position="31"/>
    </location>
</feature>
<evidence type="ECO:0000256" key="1">
    <source>
        <dbReference type="SAM" id="MobiDB-lite"/>
    </source>
</evidence>